<evidence type="ECO:0000256" key="1">
    <source>
        <dbReference type="SAM" id="MobiDB-lite"/>
    </source>
</evidence>
<gene>
    <name evidence="2" type="ORF">AVW13_16305</name>
</gene>
<accession>A0AB34XNC4</accession>
<evidence type="ECO:0000313" key="3">
    <source>
        <dbReference type="Proteomes" id="UP000076612"/>
    </source>
</evidence>
<sequence>MNLHVIGAVTGEPVELVDETELHARGGDERQHLLQAVAIRRPRGLSGVDELAHDPCAQLVSLALVGLTLGGDREAFVGAAALRLLTGRDAQVGHSQQHRHVVGDAWRRGGEGGSSGGAHAMLRSFDCSGSTLPRASDTGPRESAASSSGGGRS</sequence>
<comment type="caution">
    <text evidence="2">The sequence shown here is derived from an EMBL/GenBank/DDBJ whole genome shotgun (WGS) entry which is preliminary data.</text>
</comment>
<proteinExistence type="predicted"/>
<evidence type="ECO:0000313" key="2">
    <source>
        <dbReference type="EMBL" id="KZE12287.1"/>
    </source>
</evidence>
<dbReference type="EMBL" id="LQQR01000051">
    <property type="protein sequence ID" value="KZE12287.1"/>
    <property type="molecule type" value="Genomic_DNA"/>
</dbReference>
<name>A0AB34XNC4_9MICO</name>
<organism evidence="2 3">
    <name type="scientific">Brevibacterium casei</name>
    <dbReference type="NCBI Taxonomy" id="33889"/>
    <lineage>
        <taxon>Bacteria</taxon>
        <taxon>Bacillati</taxon>
        <taxon>Actinomycetota</taxon>
        <taxon>Actinomycetes</taxon>
        <taxon>Micrococcales</taxon>
        <taxon>Brevibacteriaceae</taxon>
        <taxon>Brevibacterium</taxon>
    </lineage>
</organism>
<dbReference type="AlphaFoldDB" id="A0AB34XNC4"/>
<feature type="region of interest" description="Disordered" evidence="1">
    <location>
        <begin position="105"/>
        <end position="153"/>
    </location>
</feature>
<dbReference type="Proteomes" id="UP000076612">
    <property type="component" value="Unassembled WGS sequence"/>
</dbReference>
<protein>
    <submittedName>
        <fullName evidence="2">Uncharacterized protein</fullName>
    </submittedName>
</protein>
<reference evidence="3" key="1">
    <citation type="submission" date="2016-01" db="EMBL/GenBank/DDBJ databases">
        <title>Draft genome of Chromobacterium sp. F49.</title>
        <authorList>
            <person name="Hong K.W."/>
        </authorList>
    </citation>
    <scope>NUCLEOTIDE SEQUENCE [LARGE SCALE GENOMIC DNA]</scope>
    <source>
        <strain evidence="3">M40</strain>
    </source>
</reference>